<dbReference type="InParanoid" id="A0A1X7VG69"/>
<gene>
    <name evidence="9" type="primary">100634555</name>
</gene>
<keyword evidence="4" id="KW-0812">Transmembrane</keyword>
<evidence type="ECO:0000256" key="3">
    <source>
        <dbReference type="ARBA" id="ARBA00022679"/>
    </source>
</evidence>
<dbReference type="PANTHER" id="PTHR12812:SF0">
    <property type="entry name" value="HEPARAN-SULFATE 6-O-SULFOTRANSFERASE"/>
    <property type="match status" value="1"/>
</dbReference>
<keyword evidence="3 8" id="KW-0808">Transferase</keyword>
<dbReference type="KEGG" id="aqu:100634555"/>
<dbReference type="Pfam" id="PF03567">
    <property type="entry name" value="Sulfotransfer_2"/>
    <property type="match status" value="1"/>
</dbReference>
<dbReference type="InterPro" id="IPR010635">
    <property type="entry name" value="Heparan_SO4-6-sulfoTrfase"/>
</dbReference>
<dbReference type="OrthoDB" id="406981at2759"/>
<comment type="function">
    <text evidence="8">6-O-sulfation enzyme which catalyzes the transfer of sulfate from 3'-phosphoadenosine 5'-phosphosulfate (PAPS) to position 6 of the N-sulfoglucosamine residue (GlcNS) of heparan sulfate.</text>
</comment>
<name>A0A1X7VG69_AMPQE</name>
<dbReference type="Gene3D" id="3.40.50.300">
    <property type="entry name" value="P-loop containing nucleotide triphosphate hydrolases"/>
    <property type="match status" value="1"/>
</dbReference>
<dbReference type="FunCoup" id="A0A1X7VG69">
    <property type="interactions" value="555"/>
</dbReference>
<keyword evidence="7" id="KW-0325">Glycoprotein</keyword>
<keyword evidence="10" id="KW-1185">Reference proteome</keyword>
<dbReference type="EnsemblMetazoa" id="Aqu2.1.38759_001">
    <property type="protein sequence ID" value="Aqu2.1.38759_001"/>
    <property type="gene ID" value="Aqu2.1.38759"/>
</dbReference>
<dbReference type="OMA" id="DNEHRER"/>
<dbReference type="STRING" id="400682.A0A1X7VG69"/>
<evidence type="ECO:0000313" key="9">
    <source>
        <dbReference type="EnsemblMetazoa" id="Aqu2.1.38759_001"/>
    </source>
</evidence>
<keyword evidence="8" id="KW-0735">Signal-anchor</keyword>
<reference evidence="10" key="1">
    <citation type="journal article" date="2010" name="Nature">
        <title>The Amphimedon queenslandica genome and the evolution of animal complexity.</title>
        <authorList>
            <person name="Srivastava M."/>
            <person name="Simakov O."/>
            <person name="Chapman J."/>
            <person name="Fahey B."/>
            <person name="Gauthier M.E."/>
            <person name="Mitros T."/>
            <person name="Richards G.S."/>
            <person name="Conaco C."/>
            <person name="Dacre M."/>
            <person name="Hellsten U."/>
            <person name="Larroux C."/>
            <person name="Putnam N.H."/>
            <person name="Stanke M."/>
            <person name="Adamska M."/>
            <person name="Darling A."/>
            <person name="Degnan S.M."/>
            <person name="Oakley T.H."/>
            <person name="Plachetzki D.C."/>
            <person name="Zhai Y."/>
            <person name="Adamski M."/>
            <person name="Calcino A."/>
            <person name="Cummins S.F."/>
            <person name="Goodstein D.M."/>
            <person name="Harris C."/>
            <person name="Jackson D.J."/>
            <person name="Leys S.P."/>
            <person name="Shu S."/>
            <person name="Woodcroft B.J."/>
            <person name="Vervoort M."/>
            <person name="Kosik K.S."/>
            <person name="Manning G."/>
            <person name="Degnan B.M."/>
            <person name="Rokhsar D.S."/>
        </authorList>
    </citation>
    <scope>NUCLEOTIDE SEQUENCE [LARGE SCALE GENOMIC DNA]</scope>
</reference>
<comment type="subcellular location">
    <subcellularLocation>
        <location evidence="1">Membrane</location>
        <topology evidence="1">Single-pass membrane protein</topology>
    </subcellularLocation>
    <subcellularLocation>
        <location evidence="8">Membrane</location>
        <topology evidence="8">Single-pass type II membrane protein</topology>
    </subcellularLocation>
</comment>
<evidence type="ECO:0000256" key="4">
    <source>
        <dbReference type="ARBA" id="ARBA00022692"/>
    </source>
</evidence>
<evidence type="ECO:0000256" key="7">
    <source>
        <dbReference type="ARBA" id="ARBA00023180"/>
    </source>
</evidence>
<dbReference type="GO" id="GO:0016020">
    <property type="term" value="C:membrane"/>
    <property type="evidence" value="ECO:0007669"/>
    <property type="project" value="UniProtKB-SubCell"/>
</dbReference>
<dbReference type="eggNOG" id="KOG3955">
    <property type="taxonomic scope" value="Eukaryota"/>
</dbReference>
<organism evidence="9">
    <name type="scientific">Amphimedon queenslandica</name>
    <name type="common">Sponge</name>
    <dbReference type="NCBI Taxonomy" id="400682"/>
    <lineage>
        <taxon>Eukaryota</taxon>
        <taxon>Metazoa</taxon>
        <taxon>Porifera</taxon>
        <taxon>Demospongiae</taxon>
        <taxon>Heteroscleromorpha</taxon>
        <taxon>Haplosclerida</taxon>
        <taxon>Niphatidae</taxon>
        <taxon>Amphimedon</taxon>
    </lineage>
</organism>
<dbReference type="AlphaFoldDB" id="A0A1X7VG69"/>
<evidence type="ECO:0000313" key="10">
    <source>
        <dbReference type="Proteomes" id="UP000007879"/>
    </source>
</evidence>
<dbReference type="PANTHER" id="PTHR12812">
    <property type="entry name" value="HEPARAN SULFATE 6-O-SULFOTRANSFERASE 3"/>
    <property type="match status" value="1"/>
</dbReference>
<evidence type="ECO:0000256" key="6">
    <source>
        <dbReference type="ARBA" id="ARBA00023136"/>
    </source>
</evidence>
<dbReference type="GO" id="GO:0017095">
    <property type="term" value="F:heparan sulfate 6-sulfotransferase activity"/>
    <property type="evidence" value="ECO:0007669"/>
    <property type="project" value="TreeGrafter"/>
</dbReference>
<proteinExistence type="inferred from homology"/>
<dbReference type="EnsemblMetazoa" id="XM_003384378.3">
    <property type="protein sequence ID" value="XP_003384426.3"/>
    <property type="gene ID" value="LOC100634555"/>
</dbReference>
<protein>
    <recommendedName>
        <fullName evidence="8">Heparan-sulfate 6-O-sulfotransferase</fullName>
        <ecNumber evidence="8">2.8.2.-</ecNumber>
    </recommendedName>
</protein>
<comment type="similarity">
    <text evidence="2 8">Belongs to the sulfotransferase 6 family.</text>
</comment>
<accession>A0A1X7VG69</accession>
<evidence type="ECO:0000256" key="2">
    <source>
        <dbReference type="ARBA" id="ARBA00010109"/>
    </source>
</evidence>
<dbReference type="Proteomes" id="UP000007879">
    <property type="component" value="Unassembled WGS sequence"/>
</dbReference>
<evidence type="ECO:0000256" key="8">
    <source>
        <dbReference type="RuleBase" id="RU364122"/>
    </source>
</evidence>
<dbReference type="InterPro" id="IPR005331">
    <property type="entry name" value="Sulfotransferase"/>
</dbReference>
<dbReference type="InterPro" id="IPR027417">
    <property type="entry name" value="P-loop_NTPase"/>
</dbReference>
<keyword evidence="6 8" id="KW-0472">Membrane</keyword>
<comment type="catalytic activity">
    <reaction evidence="8">
        <text>alpha-D-glucosaminyl-[heparan sulfate](n) + 3'-phosphoadenylyl sulfate = 6-sulfo-alpha-D-glucosaminyl-[heparan sulfate](n) + adenosine 3',5'-bisphosphate + H(+)</text>
        <dbReference type="Rhea" id="RHEA:56604"/>
        <dbReference type="Rhea" id="RHEA-COMP:9830"/>
        <dbReference type="Rhea" id="RHEA-COMP:14621"/>
        <dbReference type="ChEBI" id="CHEBI:15378"/>
        <dbReference type="ChEBI" id="CHEBI:58339"/>
        <dbReference type="ChEBI" id="CHEBI:58343"/>
        <dbReference type="ChEBI" id="CHEBI:58388"/>
        <dbReference type="ChEBI" id="CHEBI:140604"/>
    </reaction>
</comment>
<evidence type="ECO:0000256" key="5">
    <source>
        <dbReference type="ARBA" id="ARBA00022989"/>
    </source>
</evidence>
<dbReference type="EC" id="2.8.2.-" evidence="8"/>
<evidence type="ECO:0000256" key="1">
    <source>
        <dbReference type="ARBA" id="ARBA00004167"/>
    </source>
</evidence>
<sequence>MKYSSLVVRGSMRTRSRIICLSSLLVFILLVGTLYLSSLNKSTTWITRQSNSLQSTRIGEWMPTALPHHSKQGSNTGLEQLPGTTFDLKSGRHVLVYIHIQKTGGSHFIKSIVTAKTTGGEPLCYKPTQDIKKRLKKKRDISFCPISTPTQSEPPHDHVPEMWIVSEKTYGWVCGLHAFYTEMKTCVGRYLKHVYGPRERQFYYTTIIRHPVVRYVSEFLHVQRGATWMYTHICGRNVKLGEKIKQPCYDGYYEGAMWKNVTLEKFMACSDNWASNRQTLMLADLEDVDCLSNKRMSKKETEKRLLESAKKNLESFEFFGISEYMVESGKLFSDHFSVKLSDPPQQKKVLHLHTGPLLYKIWKDTGLYNEIQRINRLDMQLYHFALDLFEQRLKKMNITINRTKLDMDIYSLQDIISRAY</sequence>
<reference evidence="9" key="2">
    <citation type="submission" date="2017-05" db="UniProtKB">
        <authorList>
            <consortium name="EnsemblMetazoa"/>
        </authorList>
    </citation>
    <scope>IDENTIFICATION</scope>
</reference>
<keyword evidence="5" id="KW-1133">Transmembrane helix</keyword>